<comment type="caution">
    <text evidence="1">The sequence shown here is derived from an EMBL/GenBank/DDBJ whole genome shotgun (WGS) entry which is preliminary data.</text>
</comment>
<protein>
    <submittedName>
        <fullName evidence="1">Uncharacterized protein</fullName>
    </submittedName>
</protein>
<gene>
    <name evidence="1" type="ORF">LCGC14_1093700</name>
</gene>
<reference evidence="1" key="1">
    <citation type="journal article" date="2015" name="Nature">
        <title>Complex archaea that bridge the gap between prokaryotes and eukaryotes.</title>
        <authorList>
            <person name="Spang A."/>
            <person name="Saw J.H."/>
            <person name="Jorgensen S.L."/>
            <person name="Zaremba-Niedzwiedzka K."/>
            <person name="Martijn J."/>
            <person name="Lind A.E."/>
            <person name="van Eijk R."/>
            <person name="Schleper C."/>
            <person name="Guy L."/>
            <person name="Ettema T.J."/>
        </authorList>
    </citation>
    <scope>NUCLEOTIDE SEQUENCE</scope>
</reference>
<accession>A0A0F9PUR4</accession>
<proteinExistence type="predicted"/>
<dbReference type="AlphaFoldDB" id="A0A0F9PUR4"/>
<dbReference type="EMBL" id="LAZR01004876">
    <property type="protein sequence ID" value="KKN04801.1"/>
    <property type="molecule type" value="Genomic_DNA"/>
</dbReference>
<evidence type="ECO:0000313" key="1">
    <source>
        <dbReference type="EMBL" id="KKN04801.1"/>
    </source>
</evidence>
<sequence length="44" mass="5077">MALEGVVLNHVEEHHHDAKHYKRLRRELMTMRREAGIQESPGGG</sequence>
<organism evidence="1">
    <name type="scientific">marine sediment metagenome</name>
    <dbReference type="NCBI Taxonomy" id="412755"/>
    <lineage>
        <taxon>unclassified sequences</taxon>
        <taxon>metagenomes</taxon>
        <taxon>ecological metagenomes</taxon>
    </lineage>
</organism>
<name>A0A0F9PUR4_9ZZZZ</name>